<feature type="compositionally biased region" description="Basic residues" evidence="1">
    <location>
        <begin position="212"/>
        <end position="223"/>
    </location>
</feature>
<keyword evidence="3" id="KW-1185">Reference proteome</keyword>
<feature type="compositionally biased region" description="Acidic residues" evidence="1">
    <location>
        <begin position="168"/>
        <end position="178"/>
    </location>
</feature>
<name>A0A9P4Y6B7_CRYP1</name>
<feature type="region of interest" description="Disordered" evidence="1">
    <location>
        <begin position="150"/>
        <end position="223"/>
    </location>
</feature>
<evidence type="ECO:0000256" key="1">
    <source>
        <dbReference type="SAM" id="MobiDB-lite"/>
    </source>
</evidence>
<protein>
    <submittedName>
        <fullName evidence="2">Uncharacterized protein</fullName>
    </submittedName>
</protein>
<gene>
    <name evidence="2" type="ORF">M406DRAFT_328380</name>
</gene>
<evidence type="ECO:0000313" key="2">
    <source>
        <dbReference type="EMBL" id="KAF3767290.1"/>
    </source>
</evidence>
<dbReference type="EMBL" id="MU032346">
    <property type="protein sequence ID" value="KAF3767290.1"/>
    <property type="molecule type" value="Genomic_DNA"/>
</dbReference>
<dbReference type="AlphaFoldDB" id="A0A9P4Y6B7"/>
<evidence type="ECO:0000313" key="3">
    <source>
        <dbReference type="Proteomes" id="UP000803844"/>
    </source>
</evidence>
<reference evidence="2" key="1">
    <citation type="journal article" date="2020" name="Phytopathology">
        <title>Genome sequence of the chestnut blight fungus Cryphonectria parasitica EP155: A fundamental resource for an archetypical invasive plant pathogen.</title>
        <authorList>
            <person name="Crouch J.A."/>
            <person name="Dawe A."/>
            <person name="Aerts A."/>
            <person name="Barry K."/>
            <person name="Churchill A.C.L."/>
            <person name="Grimwood J."/>
            <person name="Hillman B."/>
            <person name="Milgroom M.G."/>
            <person name="Pangilinan J."/>
            <person name="Smith M."/>
            <person name="Salamov A."/>
            <person name="Schmutz J."/>
            <person name="Yadav J."/>
            <person name="Grigoriev I.V."/>
            <person name="Nuss D."/>
        </authorList>
    </citation>
    <scope>NUCLEOTIDE SEQUENCE</scope>
    <source>
        <strain evidence="2">EP155</strain>
    </source>
</reference>
<dbReference type="RefSeq" id="XP_040778251.1">
    <property type="nucleotide sequence ID" value="XM_040920321.1"/>
</dbReference>
<sequence length="223" mass="25663">MYLFLMDESRGGDTGAVDPRDVKNFRNFVFDLAIRDVLTGLARCFLHGETCFSKKYGPRTIDTWAHRAASRMMQYRGWAARLDGENDQLVNPVTGAADVIPLPRGGEAYQLFLFYKEELKQAYGPALMPGQIIAPIAPLRSILKRRFSEMDEEKELGREKEEDNKEEEKEEEEEEEGEQPTSKARSRKRGPIPKTKKRSVRWAADLVERRVIPRRNKPPPPKK</sequence>
<organism evidence="2 3">
    <name type="scientific">Cryphonectria parasitica (strain ATCC 38755 / EP155)</name>
    <dbReference type="NCBI Taxonomy" id="660469"/>
    <lineage>
        <taxon>Eukaryota</taxon>
        <taxon>Fungi</taxon>
        <taxon>Dikarya</taxon>
        <taxon>Ascomycota</taxon>
        <taxon>Pezizomycotina</taxon>
        <taxon>Sordariomycetes</taxon>
        <taxon>Sordariomycetidae</taxon>
        <taxon>Diaporthales</taxon>
        <taxon>Cryphonectriaceae</taxon>
        <taxon>Cryphonectria-Endothia species complex</taxon>
        <taxon>Cryphonectria</taxon>
    </lineage>
</organism>
<proteinExistence type="predicted"/>
<dbReference type="GeneID" id="63837450"/>
<feature type="compositionally biased region" description="Basic and acidic residues" evidence="1">
    <location>
        <begin position="155"/>
        <end position="167"/>
    </location>
</feature>
<accession>A0A9P4Y6B7</accession>
<dbReference type="Proteomes" id="UP000803844">
    <property type="component" value="Unassembled WGS sequence"/>
</dbReference>
<comment type="caution">
    <text evidence="2">The sequence shown here is derived from an EMBL/GenBank/DDBJ whole genome shotgun (WGS) entry which is preliminary data.</text>
</comment>
<feature type="compositionally biased region" description="Basic residues" evidence="1">
    <location>
        <begin position="184"/>
        <end position="200"/>
    </location>
</feature>